<dbReference type="OrthoDB" id="1750577at2"/>
<dbReference type="STRING" id="272558.gene:10727618"/>
<organism evidence="3 4">
    <name type="scientific">Halalkalibacterium halodurans (strain ATCC BAA-125 / DSM 18197 / FERM 7344 / JCM 9153 / C-125)</name>
    <name type="common">Bacillus halodurans</name>
    <dbReference type="NCBI Taxonomy" id="272558"/>
    <lineage>
        <taxon>Bacteria</taxon>
        <taxon>Bacillati</taxon>
        <taxon>Bacillota</taxon>
        <taxon>Bacilli</taxon>
        <taxon>Bacillales</taxon>
        <taxon>Bacillaceae</taxon>
        <taxon>Halalkalibacterium (ex Joshi et al. 2022)</taxon>
    </lineage>
</organism>
<name>Q9KC54_HALH5</name>
<dbReference type="EMBL" id="BA000004">
    <property type="protein sequence ID" value="BAB05439.1"/>
    <property type="molecule type" value="Genomic_DNA"/>
</dbReference>
<evidence type="ECO:0000256" key="1">
    <source>
        <dbReference type="SAM" id="Phobius"/>
    </source>
</evidence>
<dbReference type="Pfam" id="PF03703">
    <property type="entry name" value="bPH_2"/>
    <property type="match status" value="1"/>
</dbReference>
<feature type="transmembrane region" description="Helical" evidence="1">
    <location>
        <begin position="48"/>
        <end position="71"/>
    </location>
</feature>
<dbReference type="eggNOG" id="COG3402">
    <property type="taxonomic scope" value="Bacteria"/>
</dbReference>
<dbReference type="Proteomes" id="UP000001258">
    <property type="component" value="Chromosome"/>
</dbReference>
<dbReference type="PANTHER" id="PTHR34473">
    <property type="entry name" value="UPF0699 TRANSMEMBRANE PROTEIN YDBS"/>
    <property type="match status" value="1"/>
</dbReference>
<accession>Q9KC54</accession>
<gene>
    <name evidence="3" type="ordered locus">BH1720</name>
</gene>
<feature type="transmembrane region" description="Helical" evidence="1">
    <location>
        <begin position="21"/>
        <end position="42"/>
    </location>
</feature>
<keyword evidence="1" id="KW-0812">Transmembrane</keyword>
<keyword evidence="1" id="KW-1133">Transmembrane helix</keyword>
<dbReference type="HOGENOM" id="CLU_104197_3_2_9"/>
<evidence type="ECO:0000313" key="3">
    <source>
        <dbReference type="EMBL" id="BAB05439.1"/>
    </source>
</evidence>
<dbReference type="PIR" id="H83864">
    <property type="entry name" value="H83864"/>
</dbReference>
<dbReference type="KEGG" id="bha:BH1720"/>
<sequence>MRPAPEQTISKKALPVWRIQASLKSILVLLLPVGYMITRYFFAGLPLWPLWPLLALFVLYVIVSVFIYPIVLWRKWRYDVLEQEIDLQYGVLIVRRTLIPMTRVQHVDTEQGPLLRKYQLAAVTISTASSVHRIPALSLEVADRLRDRIAVLAAVAEDE</sequence>
<reference evidence="3 4" key="1">
    <citation type="journal article" date="2000" name="Nucleic Acids Res.">
        <title>Complete genome sequence of the alkaliphilic bacterium Bacillus halodurans and genomic sequence comparison with Bacillus subtilis.</title>
        <authorList>
            <person name="Takami H."/>
            <person name="Nakasone K."/>
            <person name="Takaki Y."/>
            <person name="Maeno G."/>
            <person name="Sasaki R."/>
            <person name="Masui N."/>
            <person name="Fuji F."/>
            <person name="Hirama C."/>
            <person name="Nakamura Y."/>
            <person name="Ogasawara N."/>
            <person name="Kuhara S."/>
            <person name="Horikoshi K."/>
        </authorList>
    </citation>
    <scope>NUCLEOTIDE SEQUENCE [LARGE SCALE GENOMIC DNA]</scope>
    <source>
        <strain evidence="4">ATCC BAA-125 / DSM 18197 / FERM 7344 / JCM 9153 / C-125</strain>
    </source>
</reference>
<dbReference type="RefSeq" id="WP_010897881.1">
    <property type="nucleotide sequence ID" value="NC_002570.2"/>
</dbReference>
<dbReference type="PANTHER" id="PTHR34473:SF2">
    <property type="entry name" value="UPF0699 TRANSMEMBRANE PROTEIN YDBT"/>
    <property type="match status" value="1"/>
</dbReference>
<dbReference type="InterPro" id="IPR005182">
    <property type="entry name" value="YdbS-like_PH"/>
</dbReference>
<feature type="domain" description="YdbS-like PH" evidence="2">
    <location>
        <begin position="73"/>
        <end position="149"/>
    </location>
</feature>
<evidence type="ECO:0000313" key="4">
    <source>
        <dbReference type="Proteomes" id="UP000001258"/>
    </source>
</evidence>
<evidence type="ECO:0000259" key="2">
    <source>
        <dbReference type="Pfam" id="PF03703"/>
    </source>
</evidence>
<protein>
    <submittedName>
        <fullName evidence="3">BH1720 protein</fullName>
    </submittedName>
</protein>
<proteinExistence type="predicted"/>
<keyword evidence="4" id="KW-1185">Reference proteome</keyword>
<dbReference type="AlphaFoldDB" id="Q9KC54"/>
<keyword evidence="1" id="KW-0472">Membrane</keyword>